<feature type="region of interest" description="Disordered" evidence="1">
    <location>
        <begin position="1"/>
        <end position="68"/>
    </location>
</feature>
<feature type="compositionally biased region" description="Basic and acidic residues" evidence="1">
    <location>
        <begin position="1"/>
        <end position="20"/>
    </location>
</feature>
<evidence type="ECO:0000256" key="1">
    <source>
        <dbReference type="SAM" id="MobiDB-lite"/>
    </source>
</evidence>
<dbReference type="OrthoDB" id="4476267at2"/>
<dbReference type="AlphaFoldDB" id="A0A1H7N3N8"/>
<accession>A0A1H7N3N8</accession>
<dbReference type="EMBL" id="FOAW01000006">
    <property type="protein sequence ID" value="SEL18024.1"/>
    <property type="molecule type" value="Genomic_DNA"/>
</dbReference>
<evidence type="ECO:0000313" key="3">
    <source>
        <dbReference type="Proteomes" id="UP000198677"/>
    </source>
</evidence>
<dbReference type="RefSeq" id="WP_072749606.1">
    <property type="nucleotide sequence ID" value="NZ_FOAW01000006.1"/>
</dbReference>
<proteinExistence type="predicted"/>
<evidence type="ECO:0000313" key="2">
    <source>
        <dbReference type="EMBL" id="SEL18024.1"/>
    </source>
</evidence>
<protein>
    <submittedName>
        <fullName evidence="2">Uncharacterized protein</fullName>
    </submittedName>
</protein>
<name>A0A1H7N3N8_9NOCA</name>
<dbReference type="Proteomes" id="UP000198677">
    <property type="component" value="Unassembled WGS sequence"/>
</dbReference>
<reference evidence="3" key="1">
    <citation type="submission" date="2016-10" db="EMBL/GenBank/DDBJ databases">
        <authorList>
            <person name="Varghese N."/>
            <person name="Submissions S."/>
        </authorList>
    </citation>
    <scope>NUCLEOTIDE SEQUENCE [LARGE SCALE GENOMIC DNA]</scope>
    <source>
        <strain evidence="3">DSM 44675</strain>
    </source>
</reference>
<gene>
    <name evidence="2" type="ORF">SAMN05444583_106236</name>
</gene>
<organism evidence="2 3">
    <name type="scientific">Rhodococcus maanshanensis</name>
    <dbReference type="NCBI Taxonomy" id="183556"/>
    <lineage>
        <taxon>Bacteria</taxon>
        <taxon>Bacillati</taxon>
        <taxon>Actinomycetota</taxon>
        <taxon>Actinomycetes</taxon>
        <taxon>Mycobacteriales</taxon>
        <taxon>Nocardiaceae</taxon>
        <taxon>Rhodococcus</taxon>
    </lineage>
</organism>
<sequence length="68" mass="7326">MDRFDPASKPEVPEADRVEQETPVGGPDDAETNDESAQKSAAGSLEVNDADAAEQARVVPDEDEYPHE</sequence>
<keyword evidence="3" id="KW-1185">Reference proteome</keyword>